<gene>
    <name evidence="2" type="ORF">jhhlp_007756</name>
</gene>
<dbReference type="OrthoDB" id="4587411at2759"/>
<dbReference type="VEuPathDB" id="FungiDB:jhhlp_007756"/>
<keyword evidence="3" id="KW-1185">Reference proteome</keyword>
<sequence>MSSWLSGRRKSSTPCCDPTRVKENASLGNPQMKFNLRKTMPLRHDAVRSSSDYYRGGKYGLGVALNFAAAQWLQCKDNMDKTEMGYLVAPAHLLEDMEMSIKSTLPLILDYEGSSLLGVSRERDDKPDRTPAEQSGANHKKNYKLIQINYRLPKTLEVLLLQIIAGIEAVSYEDIARKYHSGIYRCYYHEAPTYSKTLAGKPDAIKKSVGICLDCARSGAVM</sequence>
<feature type="region of interest" description="Disordered" evidence="1">
    <location>
        <begin position="1"/>
        <end position="24"/>
    </location>
</feature>
<organism evidence="2 3">
    <name type="scientific">Lomentospora prolificans</name>
    <dbReference type="NCBI Taxonomy" id="41688"/>
    <lineage>
        <taxon>Eukaryota</taxon>
        <taxon>Fungi</taxon>
        <taxon>Dikarya</taxon>
        <taxon>Ascomycota</taxon>
        <taxon>Pezizomycotina</taxon>
        <taxon>Sordariomycetes</taxon>
        <taxon>Hypocreomycetidae</taxon>
        <taxon>Microascales</taxon>
        <taxon>Microascaceae</taxon>
        <taxon>Lomentospora</taxon>
    </lineage>
</organism>
<evidence type="ECO:0000313" key="3">
    <source>
        <dbReference type="Proteomes" id="UP000233524"/>
    </source>
</evidence>
<name>A0A2N3N0H1_9PEZI</name>
<dbReference type="STRING" id="41688.A0A2N3N0H1"/>
<dbReference type="EMBL" id="NLAX01001139">
    <property type="protein sequence ID" value="PKS05923.1"/>
    <property type="molecule type" value="Genomic_DNA"/>
</dbReference>
<dbReference type="Proteomes" id="UP000233524">
    <property type="component" value="Unassembled WGS sequence"/>
</dbReference>
<dbReference type="InParanoid" id="A0A2N3N0H1"/>
<comment type="caution">
    <text evidence="2">The sequence shown here is derived from an EMBL/GenBank/DDBJ whole genome shotgun (WGS) entry which is preliminary data.</text>
</comment>
<accession>A0A2N3N0H1</accession>
<protein>
    <submittedName>
        <fullName evidence="2">Uncharacterized protein</fullName>
    </submittedName>
</protein>
<dbReference type="AlphaFoldDB" id="A0A2N3N0H1"/>
<evidence type="ECO:0000313" key="2">
    <source>
        <dbReference type="EMBL" id="PKS05923.1"/>
    </source>
</evidence>
<evidence type="ECO:0000256" key="1">
    <source>
        <dbReference type="SAM" id="MobiDB-lite"/>
    </source>
</evidence>
<proteinExistence type="predicted"/>
<reference evidence="2 3" key="1">
    <citation type="journal article" date="2017" name="G3 (Bethesda)">
        <title>First Draft Genome Sequence of the Pathogenic Fungus Lomentospora prolificans (Formerly Scedosporium prolificans).</title>
        <authorList>
            <person name="Luo R."/>
            <person name="Zimin A."/>
            <person name="Workman R."/>
            <person name="Fan Y."/>
            <person name="Pertea G."/>
            <person name="Grossman N."/>
            <person name="Wear M.P."/>
            <person name="Jia B."/>
            <person name="Miller H."/>
            <person name="Casadevall A."/>
            <person name="Timp W."/>
            <person name="Zhang S.X."/>
            <person name="Salzberg S.L."/>
        </authorList>
    </citation>
    <scope>NUCLEOTIDE SEQUENCE [LARGE SCALE GENOMIC DNA]</scope>
    <source>
        <strain evidence="2 3">JHH-5317</strain>
    </source>
</reference>